<proteinExistence type="predicted"/>
<accession>A0A8S5SH24</accession>
<sequence length="75" mass="8704">MKFLVKETIEHYHVIDVDDDYSAEEFINDLSGINPREGMDAVKEMLESLCVEFEIQENQAGEETTSIEIIDEYDE</sequence>
<organism evidence="1">
    <name type="scientific">Siphoviridae sp. ctBCr48</name>
    <dbReference type="NCBI Taxonomy" id="2827802"/>
    <lineage>
        <taxon>Viruses</taxon>
        <taxon>Duplodnaviria</taxon>
        <taxon>Heunggongvirae</taxon>
        <taxon>Uroviricota</taxon>
        <taxon>Caudoviricetes</taxon>
    </lineage>
</organism>
<reference evidence="1" key="1">
    <citation type="journal article" date="2021" name="Proc. Natl. Acad. Sci. U.S.A.">
        <title>A Catalog of Tens of Thousands of Viruses from Human Metagenomes Reveals Hidden Associations with Chronic Diseases.</title>
        <authorList>
            <person name="Tisza M.J."/>
            <person name="Buck C.B."/>
        </authorList>
    </citation>
    <scope>NUCLEOTIDE SEQUENCE</scope>
    <source>
        <strain evidence="1">CtBCr48</strain>
    </source>
</reference>
<dbReference type="EMBL" id="BK032595">
    <property type="protein sequence ID" value="DAF50313.1"/>
    <property type="molecule type" value="Genomic_DNA"/>
</dbReference>
<name>A0A8S5SH24_9CAUD</name>
<evidence type="ECO:0000313" key="1">
    <source>
        <dbReference type="EMBL" id="DAF50313.1"/>
    </source>
</evidence>
<protein>
    <submittedName>
        <fullName evidence="1">Uncharacterized protein</fullName>
    </submittedName>
</protein>